<evidence type="ECO:0000313" key="1">
    <source>
        <dbReference type="EMBL" id="SAL53117.1"/>
    </source>
</evidence>
<dbReference type="EMBL" id="FCNW02000028">
    <property type="protein sequence ID" value="SAL53117.1"/>
    <property type="molecule type" value="Genomic_DNA"/>
</dbReference>
<proteinExistence type="predicted"/>
<name>A0A158I9J1_9BURK</name>
<dbReference type="STRING" id="326474.AWB65_04421"/>
<protein>
    <submittedName>
        <fullName evidence="1">Uncharacterized protein</fullName>
    </submittedName>
</protein>
<dbReference type="Proteomes" id="UP000054977">
    <property type="component" value="Unassembled WGS sequence"/>
</dbReference>
<keyword evidence="2" id="KW-1185">Reference proteome</keyword>
<comment type="caution">
    <text evidence="1">The sequence shown here is derived from an EMBL/GenBank/DDBJ whole genome shotgun (WGS) entry which is preliminary data.</text>
</comment>
<reference evidence="1" key="1">
    <citation type="submission" date="2016-01" db="EMBL/GenBank/DDBJ databases">
        <authorList>
            <person name="Peeters C."/>
        </authorList>
    </citation>
    <scope>NUCLEOTIDE SEQUENCE [LARGE SCALE GENOMIC DNA]</scope>
    <source>
        <strain evidence="1">LMG 22934</strain>
    </source>
</reference>
<organism evidence="1 2">
    <name type="scientific">Caballeronia humi</name>
    <dbReference type="NCBI Taxonomy" id="326474"/>
    <lineage>
        <taxon>Bacteria</taxon>
        <taxon>Pseudomonadati</taxon>
        <taxon>Pseudomonadota</taxon>
        <taxon>Betaproteobacteria</taxon>
        <taxon>Burkholderiales</taxon>
        <taxon>Burkholderiaceae</taxon>
        <taxon>Caballeronia</taxon>
    </lineage>
</organism>
<evidence type="ECO:0000313" key="2">
    <source>
        <dbReference type="Proteomes" id="UP000054977"/>
    </source>
</evidence>
<dbReference type="AlphaFoldDB" id="A0A158I9J1"/>
<sequence>MFPIHFEIRHGVARSVSIAHLTHTCALSRRALHERLHQQSVFRDSQVNSGYGCF</sequence>
<accession>A0A158I9J1</accession>
<gene>
    <name evidence="1" type="ORF">AWB65_04421</name>
</gene>